<reference evidence="4" key="1">
    <citation type="submission" date="2022-12" db="EMBL/GenBank/DDBJ databases">
        <title>Reference genome sequencing for broad-spectrum identification of bacterial and archaeal isolates by mass spectrometry.</title>
        <authorList>
            <person name="Sekiguchi Y."/>
            <person name="Tourlousse D.M."/>
        </authorList>
    </citation>
    <scope>NUCLEOTIDE SEQUENCE</scope>
    <source>
        <strain evidence="4">ASRB1</strain>
    </source>
</reference>
<keyword evidence="1 2" id="KW-0732">Signal</keyword>
<evidence type="ECO:0000256" key="1">
    <source>
        <dbReference type="ARBA" id="ARBA00022729"/>
    </source>
</evidence>
<dbReference type="Gene3D" id="3.40.190.10">
    <property type="entry name" value="Periplasmic binding protein-like II"/>
    <property type="match status" value="2"/>
</dbReference>
<dbReference type="SMART" id="SM00062">
    <property type="entry name" value="PBPb"/>
    <property type="match status" value="1"/>
</dbReference>
<dbReference type="PANTHER" id="PTHR35936">
    <property type="entry name" value="MEMBRANE-BOUND LYTIC MUREIN TRANSGLYCOSYLASE F"/>
    <property type="match status" value="1"/>
</dbReference>
<dbReference type="Proteomes" id="UP001144372">
    <property type="component" value="Unassembled WGS sequence"/>
</dbReference>
<dbReference type="Pfam" id="PF00497">
    <property type="entry name" value="SBP_bac_3"/>
    <property type="match status" value="1"/>
</dbReference>
<gene>
    <name evidence="4" type="ORF">DAMNIGENAA_13360</name>
</gene>
<evidence type="ECO:0000313" key="4">
    <source>
        <dbReference type="EMBL" id="GLI33903.1"/>
    </source>
</evidence>
<name>A0A9W6FSC5_9BACT</name>
<dbReference type="SUPFAM" id="SSF53850">
    <property type="entry name" value="Periplasmic binding protein-like II"/>
    <property type="match status" value="1"/>
</dbReference>
<protein>
    <submittedName>
        <fullName evidence="4">Amino acid ABC transporter substrate-binding protein</fullName>
    </submittedName>
</protein>
<dbReference type="AlphaFoldDB" id="A0A9W6FSC5"/>
<dbReference type="EMBL" id="BSDR01000001">
    <property type="protein sequence ID" value="GLI33903.1"/>
    <property type="molecule type" value="Genomic_DNA"/>
</dbReference>
<feature type="signal peptide" evidence="2">
    <location>
        <begin position="1"/>
        <end position="27"/>
    </location>
</feature>
<comment type="caution">
    <text evidence="4">The sequence shown here is derived from an EMBL/GenBank/DDBJ whole genome shotgun (WGS) entry which is preliminary data.</text>
</comment>
<sequence length="255" mass="28468">MKTKKFFAVFTLIFSLLMAVNVMSCLAEEKTYINGIDANFPPFAFVDKEGNPDGFDVAVINWIAKDMGFKVKHQPMDWDGIIPSLKAKKIDMIASGMSITEARKKEVNFTLPYWKISQVLVAKADSDLTPETAMSEGKKIGVQRGTTEAKWIEENLIKGQGKKFELVYYDSAPLAIEDVINGRIVAAAMDDAPAQDAVKKKPVKILGGFGMPEEEFGYAVRKEDTELLNTLNEGLKKIMASPEWESLQVKYELKK</sequence>
<evidence type="ECO:0000313" key="5">
    <source>
        <dbReference type="Proteomes" id="UP001144372"/>
    </source>
</evidence>
<dbReference type="CDD" id="cd13530">
    <property type="entry name" value="PBP2_peptides_like"/>
    <property type="match status" value="1"/>
</dbReference>
<dbReference type="InterPro" id="IPR001638">
    <property type="entry name" value="Solute-binding_3/MltF_N"/>
</dbReference>
<evidence type="ECO:0000256" key="2">
    <source>
        <dbReference type="SAM" id="SignalP"/>
    </source>
</evidence>
<accession>A0A9W6FSC5</accession>
<evidence type="ECO:0000259" key="3">
    <source>
        <dbReference type="SMART" id="SM00062"/>
    </source>
</evidence>
<feature type="chain" id="PRO_5040984582" evidence="2">
    <location>
        <begin position="28"/>
        <end position="255"/>
    </location>
</feature>
<feature type="domain" description="Solute-binding protein family 3/N-terminal" evidence="3">
    <location>
        <begin position="31"/>
        <end position="255"/>
    </location>
</feature>
<dbReference type="PANTHER" id="PTHR35936:SF17">
    <property type="entry name" value="ARGININE-BINDING EXTRACELLULAR PROTEIN ARTP"/>
    <property type="match status" value="1"/>
</dbReference>
<proteinExistence type="predicted"/>
<organism evidence="4 5">
    <name type="scientific">Desulforhabdus amnigena</name>
    <dbReference type="NCBI Taxonomy" id="40218"/>
    <lineage>
        <taxon>Bacteria</taxon>
        <taxon>Pseudomonadati</taxon>
        <taxon>Thermodesulfobacteriota</taxon>
        <taxon>Syntrophobacteria</taxon>
        <taxon>Syntrophobacterales</taxon>
        <taxon>Syntrophobacteraceae</taxon>
        <taxon>Desulforhabdus</taxon>
    </lineage>
</organism>
<keyword evidence="5" id="KW-1185">Reference proteome</keyword>